<dbReference type="EMBL" id="LJSK01000159">
    <property type="protein sequence ID" value="KPI85908.1"/>
    <property type="molecule type" value="Genomic_DNA"/>
</dbReference>
<feature type="region of interest" description="Disordered" evidence="1">
    <location>
        <begin position="889"/>
        <end position="912"/>
    </location>
</feature>
<keyword evidence="3" id="KW-1185">Reference proteome</keyword>
<dbReference type="OrthoDB" id="241073at2759"/>
<dbReference type="Proteomes" id="UP000038009">
    <property type="component" value="Unassembled WGS sequence"/>
</dbReference>
<dbReference type="VEuPathDB" id="TriTrypDB:Lsey_0159_0180"/>
<proteinExistence type="predicted"/>
<gene>
    <name evidence="2" type="ORF">ABL78_5040</name>
</gene>
<sequence length="1780" mass="194356">MLAQRCLRRFSPPWNWPVTRRNLLSVALRRCSTSSCTAGVLVFTSETRGSSSPSFLTPPLPPAPSSCTTPSSQVSNEVPKPATDSSTAFAYYFNDVFTTIDIAPVKRPQLSGSLLCSIDDFPFTVLLVEDCTGTSNEAVAYRVQQCAVRVAEWIKASTKQSVRAFLLRHVCERWPKAMRHLHSLDLSLQLKLVPAGAATANITQWGTQADESTEMSPALRGTVSGSSAAAAAPVRWRCSASLYDPWQIEPQLTPLGCPQDSEKSAVAEHALALEGELLTVFMGVMARVQEELSARCAALLGESAGEAACYTREAGHEQSQLWLTSRLQMAAIKEEAERSQRWWWFEDGLSLPSSSWTLSWRCWRDAARNAAVGAQLSLEHVLVSTRAAAPMHASTLLAHTLASRVFVPLVAPKTASEEEDCVYTRGAFSEVSPVEHGEALAIADLAARVSDRSITLTDAWAETPLNVCGEFVEQVAQLSSTIAHDLHDSERCGEDVLGVCLFGRAPTTAGTLEAPQLPNAVRWTSFEGRRVIEEFVAAAAPRNATTGFHLPPLWPRVTGGNGVTDTGRRATFRELIRNELGLRHLPRTDLSISTAGKANEVFVCDVDVVAGWRAPNETAADSLVPPARLRIGADWYVDVAEAAQAHTPWALPLCTLPPTAAEAAAVAKGNKSEKGVPSIVSVQVLSIPDSLRLRGVLRATWDESAGELLCFTDAPHKPPLRFSNLPTVKGFTRLLRFCANTAVYTQAFYRTQRAPHKALASLLRFMMTDGNAPEASEAGGTSRNAEHHLRWPKDSDDRLIAVLPLPFHAGTTRLTASSHMARAVEVRRLISLVQHFCKDPSAFAPLLAATTISITTFFQVWDATEPWLHPCGPLRIALSPNAAMRGRSHEREEPGRCEGGTVQRSMSPDDNNGDARSLTLCIGDAFSEDLSNGSDSGEATAALNSGDGVHPLRELKRVCLPASGGRWVSEAYTAIRDAALSLPPAVIEKTQKRSSPHRRIEKEGEPRLLLLCTTLTELLQVTLCMLLNDGMCRSRTSPVRLLFALFRKNLGYLKRSKGYELRLQVTPDTFVLLAACSAECHTAKPEQTWEGWRELLAFTFLEEAAPEVLKSLSTAHQLQLFFTEMDSHARNVVDSVVLHLQWKANPACAPGAGDADDLPRLLFTVEVSRADVPPASPAPSPAAAAAKSETVYKASGSSLTDVLQRVLEDYLLPARKTYATVGSDNAALPLRGMLCADNALTSMQRKLAVHLHLQRVSVQFDAEASRLRLLGWKEPNKSVEEADDSRVVLADEAATLDRVPLIIFRLHRQLLQRVDQSQQEMTVEELCSWSRVKLFAQLCQAWGCTESDFQATSVLQNKQWLCEVALPLHLIPLTQCATALPPASCPKPSPEKLYVSCSSNTKRKSERWLLACLCHWTCYAQTAGIDYEGRYGVRCSATRSALRRATTMAPTRKDFVPSLIHCSDNEDNDDGDGAAHGSLPIFPMSSQAAWPRSASPLPSSAVDSKAPAQVSVARISLLDSVHAKVKMLLAELVDRANGRVVLQLSQTFGLELLFEVLADRGSAEGETAMVGDGSVQLLRERWSHGTWAPAQVLRAEALVLAQLVCRDADAAQPDRAQLLHIATSELLRHQLLWNLKCGAHVSRRDFCVSFLRRYFGWRVCEQADLADLPITSTQGNIVVYESIAFAAPPHLRRGESGKHARGPKGSRASLRLGQIVSPGDSTVRLAQVLVEVEDAVVDVTRGLLWDACARRVKEVFGVSRLMTAAEVDARMLCFMQQMGL</sequence>
<accession>A0A0N1PDP8</accession>
<comment type="caution">
    <text evidence="2">The sequence shown here is derived from an EMBL/GenBank/DDBJ whole genome shotgun (WGS) entry which is preliminary data.</text>
</comment>
<reference evidence="2 3" key="1">
    <citation type="journal article" date="2015" name="PLoS Pathog.">
        <title>Leptomonas seymouri: Adaptations to the Dixenous Life Cycle Analyzed by Genome Sequencing, Transcriptome Profiling and Co-infection with Leishmania donovani.</title>
        <authorList>
            <person name="Kraeva N."/>
            <person name="Butenko A."/>
            <person name="Hlavacova J."/>
            <person name="Kostygov A."/>
            <person name="Myskova J."/>
            <person name="Grybchuk D."/>
            <person name="Lestinova T."/>
            <person name="Votypka J."/>
            <person name="Volf P."/>
            <person name="Opperdoes F."/>
            <person name="Flegontov P."/>
            <person name="Lukes J."/>
            <person name="Yurchenko V."/>
        </authorList>
    </citation>
    <scope>NUCLEOTIDE SEQUENCE [LARGE SCALE GENOMIC DNA]</scope>
    <source>
        <strain evidence="2 3">ATCC 30220</strain>
    </source>
</reference>
<protein>
    <submittedName>
        <fullName evidence="2">Uncharacterized protein</fullName>
    </submittedName>
</protein>
<dbReference type="OMA" id="FGWRVCE"/>
<evidence type="ECO:0000313" key="3">
    <source>
        <dbReference type="Proteomes" id="UP000038009"/>
    </source>
</evidence>
<name>A0A0N1PDP8_LEPSE</name>
<evidence type="ECO:0000313" key="2">
    <source>
        <dbReference type="EMBL" id="KPI85908.1"/>
    </source>
</evidence>
<feature type="region of interest" description="Disordered" evidence="1">
    <location>
        <begin position="47"/>
        <end position="80"/>
    </location>
</feature>
<evidence type="ECO:0000256" key="1">
    <source>
        <dbReference type="SAM" id="MobiDB-lite"/>
    </source>
</evidence>
<organism evidence="2 3">
    <name type="scientific">Leptomonas seymouri</name>
    <dbReference type="NCBI Taxonomy" id="5684"/>
    <lineage>
        <taxon>Eukaryota</taxon>
        <taxon>Discoba</taxon>
        <taxon>Euglenozoa</taxon>
        <taxon>Kinetoplastea</taxon>
        <taxon>Metakinetoplastina</taxon>
        <taxon>Trypanosomatida</taxon>
        <taxon>Trypanosomatidae</taxon>
        <taxon>Leishmaniinae</taxon>
        <taxon>Leptomonas</taxon>
    </lineage>
</organism>